<keyword evidence="1" id="KW-1133">Transmembrane helix</keyword>
<accession>A0A420EH09</accession>
<keyword evidence="1" id="KW-0472">Membrane</keyword>
<feature type="signal peptide" evidence="2">
    <location>
        <begin position="1"/>
        <end position="23"/>
    </location>
</feature>
<evidence type="ECO:0008006" key="5">
    <source>
        <dbReference type="Google" id="ProtNLM"/>
    </source>
</evidence>
<evidence type="ECO:0000313" key="4">
    <source>
        <dbReference type="Proteomes" id="UP000286482"/>
    </source>
</evidence>
<dbReference type="Proteomes" id="UP000286482">
    <property type="component" value="Unassembled WGS sequence"/>
</dbReference>
<comment type="caution">
    <text evidence="3">The sequence shown here is derived from an EMBL/GenBank/DDBJ whole genome shotgun (WGS) entry which is preliminary data.</text>
</comment>
<dbReference type="RefSeq" id="WP_120353954.1">
    <property type="nucleotide sequence ID" value="NZ_RAQO01000004.1"/>
</dbReference>
<gene>
    <name evidence="3" type="ORF">DBZ36_05720</name>
</gene>
<keyword evidence="2" id="KW-0732">Signal</keyword>
<organism evidence="3 4">
    <name type="scientific">Alginatibacterium sediminis</name>
    <dbReference type="NCBI Taxonomy" id="2164068"/>
    <lineage>
        <taxon>Bacteria</taxon>
        <taxon>Pseudomonadati</taxon>
        <taxon>Pseudomonadota</taxon>
        <taxon>Gammaproteobacteria</taxon>
        <taxon>Alteromonadales</taxon>
        <taxon>Alteromonadaceae</taxon>
        <taxon>Alginatibacterium</taxon>
    </lineage>
</organism>
<evidence type="ECO:0000256" key="2">
    <source>
        <dbReference type="SAM" id="SignalP"/>
    </source>
</evidence>
<feature type="chain" id="PRO_5019525097" description="PEP-CTERM sorting domain-containing protein" evidence="2">
    <location>
        <begin position="24"/>
        <end position="187"/>
    </location>
</feature>
<sequence length="187" mass="20487">MIGKASQLIFAATLFGMTSVANASAIYISDSGWQLFDWAGGVGASTSIGGFNLELSDEASLTVVDAFAFGDEFEIWINGIFNSLTSDVITHRDIYAFSGAEEAIALGFSHRTVSLDPGSYHLDFKLFQDGQYANGDYYLDGSGYFRVDSFPVSVSEPPMFGLFFLLVAYVLIRKYSKDEQSNYGYQP</sequence>
<keyword evidence="4" id="KW-1185">Reference proteome</keyword>
<dbReference type="AlphaFoldDB" id="A0A420EH09"/>
<evidence type="ECO:0000313" key="3">
    <source>
        <dbReference type="EMBL" id="RKF19950.1"/>
    </source>
</evidence>
<keyword evidence="1" id="KW-0812">Transmembrane</keyword>
<evidence type="ECO:0000256" key="1">
    <source>
        <dbReference type="SAM" id="Phobius"/>
    </source>
</evidence>
<proteinExistence type="predicted"/>
<feature type="transmembrane region" description="Helical" evidence="1">
    <location>
        <begin position="154"/>
        <end position="172"/>
    </location>
</feature>
<reference evidence="3 4" key="1">
    <citation type="submission" date="2018-09" db="EMBL/GenBank/DDBJ databases">
        <authorList>
            <person name="Wang Z."/>
        </authorList>
    </citation>
    <scope>NUCLEOTIDE SEQUENCE [LARGE SCALE GENOMIC DNA]</scope>
    <source>
        <strain evidence="3 4">ALS 81</strain>
    </source>
</reference>
<dbReference type="EMBL" id="RAQO01000004">
    <property type="protein sequence ID" value="RKF19950.1"/>
    <property type="molecule type" value="Genomic_DNA"/>
</dbReference>
<protein>
    <recommendedName>
        <fullName evidence="5">PEP-CTERM sorting domain-containing protein</fullName>
    </recommendedName>
</protein>
<name>A0A420EH09_9ALTE</name>